<dbReference type="AlphaFoldDB" id="A0AAV4MFK2"/>
<dbReference type="Proteomes" id="UP001054945">
    <property type="component" value="Unassembled WGS sequence"/>
</dbReference>
<name>A0AAV4MFK2_CAEEX</name>
<keyword evidence="3" id="KW-1185">Reference proteome</keyword>
<feature type="region of interest" description="Disordered" evidence="1">
    <location>
        <begin position="95"/>
        <end position="117"/>
    </location>
</feature>
<sequence length="160" mass="18565">MALKLPTRIQPIPRPYNLNNCMEFLHTLTVVTLSSTKKEKRPLNKCPNKTPIFHSKKSFKEKILKTNIHRRRAAKATRFCFRNLRVHALSRDRKAVSKPIVRSRQERKSDQRKAKRMELGANSRLCSHCSSDCGASGRSADEFKVSPKWSLCRRKKMFIA</sequence>
<evidence type="ECO:0000313" key="2">
    <source>
        <dbReference type="EMBL" id="GIX70967.1"/>
    </source>
</evidence>
<evidence type="ECO:0000256" key="1">
    <source>
        <dbReference type="SAM" id="MobiDB-lite"/>
    </source>
</evidence>
<gene>
    <name evidence="2" type="ORF">CEXT_746471</name>
</gene>
<reference evidence="2 3" key="1">
    <citation type="submission" date="2021-06" db="EMBL/GenBank/DDBJ databases">
        <title>Caerostris extrusa draft genome.</title>
        <authorList>
            <person name="Kono N."/>
            <person name="Arakawa K."/>
        </authorList>
    </citation>
    <scope>NUCLEOTIDE SEQUENCE [LARGE SCALE GENOMIC DNA]</scope>
</reference>
<organism evidence="2 3">
    <name type="scientific">Caerostris extrusa</name>
    <name type="common">Bark spider</name>
    <name type="synonym">Caerostris bankana</name>
    <dbReference type="NCBI Taxonomy" id="172846"/>
    <lineage>
        <taxon>Eukaryota</taxon>
        <taxon>Metazoa</taxon>
        <taxon>Ecdysozoa</taxon>
        <taxon>Arthropoda</taxon>
        <taxon>Chelicerata</taxon>
        <taxon>Arachnida</taxon>
        <taxon>Araneae</taxon>
        <taxon>Araneomorphae</taxon>
        <taxon>Entelegynae</taxon>
        <taxon>Araneoidea</taxon>
        <taxon>Araneidae</taxon>
        <taxon>Caerostris</taxon>
    </lineage>
</organism>
<comment type="caution">
    <text evidence="2">The sequence shown here is derived from an EMBL/GenBank/DDBJ whole genome shotgun (WGS) entry which is preliminary data.</text>
</comment>
<evidence type="ECO:0000313" key="3">
    <source>
        <dbReference type="Proteomes" id="UP001054945"/>
    </source>
</evidence>
<feature type="compositionally biased region" description="Basic and acidic residues" evidence="1">
    <location>
        <begin position="103"/>
        <end position="117"/>
    </location>
</feature>
<proteinExistence type="predicted"/>
<protein>
    <submittedName>
        <fullName evidence="2">Uncharacterized protein</fullName>
    </submittedName>
</protein>
<dbReference type="EMBL" id="BPLR01019707">
    <property type="protein sequence ID" value="GIX70967.1"/>
    <property type="molecule type" value="Genomic_DNA"/>
</dbReference>
<accession>A0AAV4MFK2</accession>